<sequence>MSGASVSSNGLTMTVTPRKDDSITILDHVDFHAEPGRITGIVGPSGSGKSTLLYCLSGLERATSGSISLLGHDITHMRASALTRFRRRHLGFVFQSYNLITSMTVEENLALPFTLRGRRLPKQKADEMLRYFGLANEKKRSVTMLSGGEQQRVALARVLLSDADIIFADEPTGALDQESGAKVMQVFKSLAMDAGRTVVIVTHSGEVAGQCDQIVEVRDGHVLNADTESGARI</sequence>
<dbReference type="PROSITE" id="PS50893">
    <property type="entry name" value="ABC_TRANSPORTER_2"/>
    <property type="match status" value="1"/>
</dbReference>
<keyword evidence="1" id="KW-0813">Transport</keyword>
<dbReference type="PROSITE" id="PS00211">
    <property type="entry name" value="ABC_TRANSPORTER_1"/>
    <property type="match status" value="1"/>
</dbReference>
<dbReference type="GO" id="GO:0005524">
    <property type="term" value="F:ATP binding"/>
    <property type="evidence" value="ECO:0007669"/>
    <property type="project" value="UniProtKB-KW"/>
</dbReference>
<dbReference type="CDD" id="cd03255">
    <property type="entry name" value="ABC_MJ0796_LolCDE_FtsE"/>
    <property type="match status" value="1"/>
</dbReference>
<dbReference type="InterPro" id="IPR017871">
    <property type="entry name" value="ABC_transporter-like_CS"/>
</dbReference>
<evidence type="ECO:0000256" key="2">
    <source>
        <dbReference type="ARBA" id="ARBA00022741"/>
    </source>
</evidence>
<gene>
    <name evidence="5" type="ORF">JF70_15470</name>
</gene>
<proteinExistence type="predicted"/>
<dbReference type="AlphaFoldDB" id="A0A0F4KWQ0"/>
<dbReference type="Proteomes" id="UP000033567">
    <property type="component" value="Unassembled WGS sequence"/>
</dbReference>
<accession>A0A0F4KWQ0</accession>
<dbReference type="SMART" id="SM00382">
    <property type="entry name" value="AAA"/>
    <property type="match status" value="1"/>
</dbReference>
<evidence type="ECO:0000256" key="1">
    <source>
        <dbReference type="ARBA" id="ARBA00022448"/>
    </source>
</evidence>
<comment type="caution">
    <text evidence="5">The sequence shown here is derived from an EMBL/GenBank/DDBJ whole genome shotgun (WGS) entry which is preliminary data.</text>
</comment>
<dbReference type="OrthoDB" id="3176024at2"/>
<feature type="domain" description="ABC transporter" evidence="4">
    <location>
        <begin position="6"/>
        <end position="233"/>
    </location>
</feature>
<dbReference type="Pfam" id="PF00005">
    <property type="entry name" value="ABC_tran"/>
    <property type="match status" value="1"/>
</dbReference>
<dbReference type="GO" id="GO:0016887">
    <property type="term" value="F:ATP hydrolysis activity"/>
    <property type="evidence" value="ECO:0007669"/>
    <property type="project" value="InterPro"/>
</dbReference>
<evidence type="ECO:0000259" key="4">
    <source>
        <dbReference type="PROSITE" id="PS50893"/>
    </source>
</evidence>
<dbReference type="EMBL" id="JWMF01000007">
    <property type="protein sequence ID" value="KJY50830.1"/>
    <property type="molecule type" value="Genomic_DNA"/>
</dbReference>
<keyword evidence="2" id="KW-0547">Nucleotide-binding</keyword>
<dbReference type="Gene3D" id="3.40.50.300">
    <property type="entry name" value="P-loop containing nucleotide triphosphate hydrolases"/>
    <property type="match status" value="1"/>
</dbReference>
<dbReference type="SUPFAM" id="SSF52540">
    <property type="entry name" value="P-loop containing nucleoside triphosphate hydrolases"/>
    <property type="match status" value="1"/>
</dbReference>
<dbReference type="PATRIC" id="fig|1684.5.peg.1624"/>
<name>A0A0F4KWQ0_9BIFI</name>
<protein>
    <submittedName>
        <fullName evidence="5">ABC transporter, ATP binding protein, putative Macrolide exporter, MacAB</fullName>
    </submittedName>
</protein>
<evidence type="ECO:0000256" key="3">
    <source>
        <dbReference type="ARBA" id="ARBA00022840"/>
    </source>
</evidence>
<dbReference type="InterPro" id="IPR015854">
    <property type="entry name" value="ABC_transpr_LolD-like"/>
</dbReference>
<dbReference type="GO" id="GO:0005886">
    <property type="term" value="C:plasma membrane"/>
    <property type="evidence" value="ECO:0007669"/>
    <property type="project" value="TreeGrafter"/>
</dbReference>
<organism evidence="5 6">
    <name type="scientific">Bifidobacterium mellis</name>
    <dbReference type="NCBI Taxonomy" id="1293823"/>
    <lineage>
        <taxon>Bacteria</taxon>
        <taxon>Bacillati</taxon>
        <taxon>Actinomycetota</taxon>
        <taxon>Actinomycetes</taxon>
        <taxon>Bifidobacteriales</taxon>
        <taxon>Bifidobacteriaceae</taxon>
        <taxon>Bifidobacterium</taxon>
    </lineage>
</organism>
<reference evidence="5 6" key="1">
    <citation type="submission" date="2014-12" db="EMBL/GenBank/DDBJ databases">
        <title>Comparative genomics of the lactic acid bacteria isolated from the honey bee gut.</title>
        <authorList>
            <person name="Ellegaard K.M."/>
            <person name="Tamarit D."/>
            <person name="Javelind E."/>
            <person name="Olofsson T."/>
            <person name="Andersson S.G."/>
            <person name="Vasquez A."/>
        </authorList>
    </citation>
    <scope>NUCLEOTIDE SEQUENCE [LARGE SCALE GENOMIC DNA]</scope>
    <source>
        <strain evidence="5 6">Bin7</strain>
    </source>
</reference>
<evidence type="ECO:0000313" key="6">
    <source>
        <dbReference type="Proteomes" id="UP000033567"/>
    </source>
</evidence>
<dbReference type="InterPro" id="IPR003439">
    <property type="entry name" value="ABC_transporter-like_ATP-bd"/>
</dbReference>
<evidence type="ECO:0000313" key="5">
    <source>
        <dbReference type="EMBL" id="KJY50830.1"/>
    </source>
</evidence>
<dbReference type="PANTHER" id="PTHR24220">
    <property type="entry name" value="IMPORT ATP-BINDING PROTEIN"/>
    <property type="match status" value="1"/>
</dbReference>
<dbReference type="InterPro" id="IPR027417">
    <property type="entry name" value="P-loop_NTPase"/>
</dbReference>
<dbReference type="InterPro" id="IPR003593">
    <property type="entry name" value="AAA+_ATPase"/>
</dbReference>
<keyword evidence="3" id="KW-0067">ATP-binding</keyword>
<dbReference type="GO" id="GO:0022857">
    <property type="term" value="F:transmembrane transporter activity"/>
    <property type="evidence" value="ECO:0007669"/>
    <property type="project" value="TreeGrafter"/>
</dbReference>
<keyword evidence="6" id="KW-1185">Reference proteome</keyword>
<dbReference type="InterPro" id="IPR017911">
    <property type="entry name" value="MacB-like_ATP-bd"/>
</dbReference>